<evidence type="ECO:0000256" key="2">
    <source>
        <dbReference type="ARBA" id="ARBA00004651"/>
    </source>
</evidence>
<sequence>MTNTRFLDRRSPPHIVTLVAIAGLSALTMNIFLPSLPSMAKDLGVSYGTIQILISGYIAVTALIQIVIGPLSDRFGRRPTVIGSLVILLLATLVCMVATDIYTLVAARMLQTAVVTGIVLSRAIVRDMVPMEEAASMIGYVTMGMTIVPMIGPTIGGVLGDAFGWRANFAALLVLGTLVLALVAVDLGETNHNRSASFSAQFKAWPGLLASPQFWGYTAVVTFTSGAFFAFLGGAPFVGATLMEMSPSTLGLQFIFIAAGYMVGNYLSGRYARRFGTFAMMLAGTIMLIAGTVLPILFLLAGASSALAFFGPQVIVGFGNGLTLPSANAGVVSVKPHLAGSASGLSGAIAMGGGAATSVYASAILSVETGAMPLLLVMLACGVLAIAALLFLHYADKSDSWRDDER</sequence>
<dbReference type="EMBL" id="UEYP01000002">
    <property type="protein sequence ID" value="SSC66464.1"/>
    <property type="molecule type" value="Genomic_DNA"/>
</dbReference>
<feature type="transmembrane region" description="Helical" evidence="10">
    <location>
        <begin position="80"/>
        <end position="99"/>
    </location>
</feature>
<dbReference type="PANTHER" id="PTHR43124">
    <property type="entry name" value="PURINE EFFLUX PUMP PBUE"/>
    <property type="match status" value="1"/>
</dbReference>
<evidence type="ECO:0000256" key="6">
    <source>
        <dbReference type="ARBA" id="ARBA00022475"/>
    </source>
</evidence>
<accession>A0A376AFF1</accession>
<dbReference type="GO" id="GO:1990961">
    <property type="term" value="P:xenobiotic detoxification by transmembrane export across the plasma membrane"/>
    <property type="evidence" value="ECO:0007669"/>
    <property type="project" value="InterPro"/>
</dbReference>
<dbReference type="NCBIfam" id="TIGR00710">
    <property type="entry name" value="efflux_Bcr_CflA"/>
    <property type="match status" value="1"/>
</dbReference>
<feature type="transmembrane region" description="Helical" evidence="10">
    <location>
        <begin position="137"/>
        <end position="159"/>
    </location>
</feature>
<dbReference type="GO" id="GO:0005886">
    <property type="term" value="C:plasma membrane"/>
    <property type="evidence" value="ECO:0007669"/>
    <property type="project" value="UniProtKB-SubCell"/>
</dbReference>
<dbReference type="SUPFAM" id="SSF103473">
    <property type="entry name" value="MFS general substrate transporter"/>
    <property type="match status" value="1"/>
</dbReference>
<feature type="transmembrane region" description="Helical" evidence="10">
    <location>
        <begin position="12"/>
        <end position="33"/>
    </location>
</feature>
<dbReference type="InterPro" id="IPR004812">
    <property type="entry name" value="Efflux_drug-R_Bcr/CmlA"/>
</dbReference>
<evidence type="ECO:0000256" key="1">
    <source>
        <dbReference type="ARBA" id="ARBA00003279"/>
    </source>
</evidence>
<dbReference type="RefSeq" id="WP_235842144.1">
    <property type="nucleotide sequence ID" value="NZ_UEYP01000002.1"/>
</dbReference>
<feature type="transmembrane region" description="Helical" evidence="10">
    <location>
        <begin position="250"/>
        <end position="267"/>
    </location>
</feature>
<keyword evidence="10" id="KW-0997">Cell inner membrane</keyword>
<keyword evidence="13" id="KW-1185">Reference proteome</keyword>
<evidence type="ECO:0000256" key="10">
    <source>
        <dbReference type="RuleBase" id="RU365088"/>
    </source>
</evidence>
<keyword evidence="8 10" id="KW-1133">Transmembrane helix</keyword>
<keyword evidence="7 10" id="KW-0812">Transmembrane</keyword>
<evidence type="ECO:0000313" key="13">
    <source>
        <dbReference type="Proteomes" id="UP000254764"/>
    </source>
</evidence>
<dbReference type="STRING" id="1336235.GCA_000518785_00502"/>
<evidence type="ECO:0000256" key="8">
    <source>
        <dbReference type="ARBA" id="ARBA00022989"/>
    </source>
</evidence>
<evidence type="ECO:0000256" key="3">
    <source>
        <dbReference type="ARBA" id="ARBA00006236"/>
    </source>
</evidence>
<dbReference type="AlphaFoldDB" id="A0A376AFF1"/>
<dbReference type="InterPro" id="IPR036259">
    <property type="entry name" value="MFS_trans_sf"/>
</dbReference>
<keyword evidence="6" id="KW-1003">Cell membrane</keyword>
<dbReference type="PANTHER" id="PTHR43124:SF3">
    <property type="entry name" value="CHLORAMPHENICOL EFFLUX PUMP RV0191"/>
    <property type="match status" value="1"/>
</dbReference>
<evidence type="ECO:0000256" key="4">
    <source>
        <dbReference type="ARBA" id="ARBA00007520"/>
    </source>
</evidence>
<dbReference type="InterPro" id="IPR020846">
    <property type="entry name" value="MFS_dom"/>
</dbReference>
<dbReference type="InterPro" id="IPR050189">
    <property type="entry name" value="MFS_Efflux_Transporters"/>
</dbReference>
<keyword evidence="5 10" id="KW-0813">Transport</keyword>
<dbReference type="InterPro" id="IPR005829">
    <property type="entry name" value="Sugar_transporter_CS"/>
</dbReference>
<proteinExistence type="inferred from homology"/>
<dbReference type="InterPro" id="IPR001958">
    <property type="entry name" value="Tet-R_TetA/multi-R_MdtG-like"/>
</dbReference>
<organism evidence="12 13">
    <name type="scientific">Ciceribacter selenitireducens ATCC BAA-1503</name>
    <dbReference type="NCBI Taxonomy" id="1336235"/>
    <lineage>
        <taxon>Bacteria</taxon>
        <taxon>Pseudomonadati</taxon>
        <taxon>Pseudomonadota</taxon>
        <taxon>Alphaproteobacteria</taxon>
        <taxon>Hyphomicrobiales</taxon>
        <taxon>Rhizobiaceae</taxon>
        <taxon>Ciceribacter</taxon>
    </lineage>
</organism>
<evidence type="ECO:0000256" key="9">
    <source>
        <dbReference type="ARBA" id="ARBA00023136"/>
    </source>
</evidence>
<comment type="subcellular location">
    <subcellularLocation>
        <location evidence="10">Cell inner membrane</location>
        <topology evidence="10">Multi-pass membrane protein</topology>
    </subcellularLocation>
    <subcellularLocation>
        <location evidence="2">Cell membrane</location>
        <topology evidence="2">Multi-pass membrane protein</topology>
    </subcellularLocation>
</comment>
<keyword evidence="9 10" id="KW-0472">Membrane</keyword>
<dbReference type="PROSITE" id="PS00216">
    <property type="entry name" value="SUGAR_TRANSPORT_1"/>
    <property type="match status" value="1"/>
</dbReference>
<gene>
    <name evidence="12" type="ORF">RHIZ70_2172</name>
</gene>
<feature type="transmembrane region" description="Helical" evidence="10">
    <location>
        <begin position="306"/>
        <end position="324"/>
    </location>
</feature>
<dbReference type="Gene3D" id="1.20.1720.10">
    <property type="entry name" value="Multidrug resistance protein D"/>
    <property type="match status" value="1"/>
</dbReference>
<feature type="transmembrane region" description="Helical" evidence="10">
    <location>
        <begin position="279"/>
        <end position="300"/>
    </location>
</feature>
<feature type="transmembrane region" description="Helical" evidence="10">
    <location>
        <begin position="105"/>
        <end position="125"/>
    </location>
</feature>
<feature type="transmembrane region" description="Helical" evidence="10">
    <location>
        <begin position="371"/>
        <end position="392"/>
    </location>
</feature>
<protein>
    <recommendedName>
        <fullName evidence="10">Bcr/CflA family efflux transporter</fullName>
    </recommendedName>
</protein>
<feature type="transmembrane region" description="Helical" evidence="10">
    <location>
        <begin position="165"/>
        <end position="185"/>
    </location>
</feature>
<dbReference type="PRINTS" id="PR01035">
    <property type="entry name" value="TCRTETA"/>
</dbReference>
<feature type="transmembrane region" description="Helical" evidence="10">
    <location>
        <begin position="345"/>
        <end position="365"/>
    </location>
</feature>
<dbReference type="PROSITE" id="PS50850">
    <property type="entry name" value="MFS"/>
    <property type="match status" value="1"/>
</dbReference>
<feature type="transmembrane region" description="Helical" evidence="10">
    <location>
        <begin position="45"/>
        <end position="68"/>
    </location>
</feature>
<evidence type="ECO:0000259" key="11">
    <source>
        <dbReference type="PROSITE" id="PS50850"/>
    </source>
</evidence>
<evidence type="ECO:0000313" key="12">
    <source>
        <dbReference type="EMBL" id="SSC66464.1"/>
    </source>
</evidence>
<name>A0A376AFF1_9HYPH</name>
<dbReference type="Pfam" id="PF07690">
    <property type="entry name" value="MFS_1"/>
    <property type="match status" value="1"/>
</dbReference>
<feature type="transmembrane region" description="Helical" evidence="10">
    <location>
        <begin position="214"/>
        <end position="238"/>
    </location>
</feature>
<dbReference type="Proteomes" id="UP000254764">
    <property type="component" value="Unassembled WGS sequence"/>
</dbReference>
<dbReference type="InterPro" id="IPR011701">
    <property type="entry name" value="MFS"/>
</dbReference>
<feature type="domain" description="Major facilitator superfamily (MFS) profile" evidence="11">
    <location>
        <begin position="14"/>
        <end position="397"/>
    </location>
</feature>
<evidence type="ECO:0000256" key="7">
    <source>
        <dbReference type="ARBA" id="ARBA00022692"/>
    </source>
</evidence>
<reference evidence="13" key="1">
    <citation type="submission" date="2018-07" db="EMBL/GenBank/DDBJ databases">
        <authorList>
            <person name="Peiro R."/>
            <person name="Begona"/>
            <person name="Cbmso G."/>
            <person name="Lopez M."/>
            <person name="Gonzalez S."/>
        </authorList>
    </citation>
    <scope>NUCLEOTIDE SEQUENCE [LARGE SCALE GENOMIC DNA]</scope>
</reference>
<comment type="function">
    <text evidence="1">Resistance to tetracycline by an active tetracycline efflux. This is an energy-dependent process that decreases the accumulation of the antibiotic in whole cells. This protein functions as a metal-tetracycline/H(+) antiporter.</text>
</comment>
<evidence type="ECO:0000256" key="5">
    <source>
        <dbReference type="ARBA" id="ARBA00022448"/>
    </source>
</evidence>
<comment type="similarity">
    <text evidence="3 10">Belongs to the major facilitator superfamily. Bcr/CmlA family.</text>
</comment>
<dbReference type="GO" id="GO:0042910">
    <property type="term" value="F:xenobiotic transmembrane transporter activity"/>
    <property type="evidence" value="ECO:0007669"/>
    <property type="project" value="InterPro"/>
</dbReference>
<dbReference type="CDD" id="cd17320">
    <property type="entry name" value="MFS_MdfA_MDR_like"/>
    <property type="match status" value="1"/>
</dbReference>
<comment type="similarity">
    <text evidence="4">Belongs to the major facilitator superfamily. TCR/Tet family.</text>
</comment>